<dbReference type="Proteomes" id="UP001519325">
    <property type="component" value="Unassembled WGS sequence"/>
</dbReference>
<evidence type="ECO:0000313" key="1">
    <source>
        <dbReference type="EMBL" id="MBP2189457.1"/>
    </source>
</evidence>
<sequence>MASSAVAGQVSGVVTRIVARPNPRPENENVLAHIDW</sequence>
<accession>A0ABS4QCP2</accession>
<dbReference type="EMBL" id="JAGGMR010000001">
    <property type="protein sequence ID" value="MBP2189457.1"/>
    <property type="molecule type" value="Genomic_DNA"/>
</dbReference>
<proteinExistence type="predicted"/>
<keyword evidence="2" id="KW-1185">Reference proteome</keyword>
<comment type="caution">
    <text evidence="1">The sequence shown here is derived from an EMBL/GenBank/DDBJ whole genome shotgun (WGS) entry which is preliminary data.</text>
</comment>
<reference evidence="1 2" key="1">
    <citation type="submission" date="2021-03" db="EMBL/GenBank/DDBJ databases">
        <title>Sequencing the genomes of 1000 actinobacteria strains.</title>
        <authorList>
            <person name="Klenk H.-P."/>
        </authorList>
    </citation>
    <scope>NUCLEOTIDE SEQUENCE [LARGE SCALE GENOMIC DNA]</scope>
    <source>
        <strain evidence="1 2">DSM 45516</strain>
    </source>
</reference>
<protein>
    <submittedName>
        <fullName evidence="1">Uncharacterized protein</fullName>
    </submittedName>
</protein>
<name>A0ABS4QCP2_9NOCA</name>
<evidence type="ECO:0000313" key="2">
    <source>
        <dbReference type="Proteomes" id="UP001519325"/>
    </source>
</evidence>
<organism evidence="1 2">
    <name type="scientific">Nocardia goodfellowii</name>
    <dbReference type="NCBI Taxonomy" id="882446"/>
    <lineage>
        <taxon>Bacteria</taxon>
        <taxon>Bacillati</taxon>
        <taxon>Actinomycetota</taxon>
        <taxon>Actinomycetes</taxon>
        <taxon>Mycobacteriales</taxon>
        <taxon>Nocardiaceae</taxon>
        <taxon>Nocardia</taxon>
    </lineage>
</organism>
<gene>
    <name evidence="1" type="ORF">BJ987_002358</name>
</gene>